<comment type="similarity">
    <text evidence="1">Belongs to the ABC transporter superfamily.</text>
</comment>
<comment type="caution">
    <text evidence="8">The sequence shown here is derived from an EMBL/GenBank/DDBJ whole genome shotgun (WGS) entry which is preliminary data.</text>
</comment>
<dbReference type="Gene3D" id="3.40.50.300">
    <property type="entry name" value="P-loop containing nucleotide triphosphate hydrolases"/>
    <property type="match status" value="1"/>
</dbReference>
<dbReference type="RefSeq" id="WP_145889818.1">
    <property type="nucleotide sequence ID" value="NZ_VOBQ01000001.1"/>
</dbReference>
<organism evidence="8 9">
    <name type="scientific">Caenimonas sedimenti</name>
    <dbReference type="NCBI Taxonomy" id="2596921"/>
    <lineage>
        <taxon>Bacteria</taxon>
        <taxon>Pseudomonadati</taxon>
        <taxon>Pseudomonadota</taxon>
        <taxon>Betaproteobacteria</taxon>
        <taxon>Burkholderiales</taxon>
        <taxon>Comamonadaceae</taxon>
        <taxon>Caenimonas</taxon>
    </lineage>
</organism>
<dbReference type="AlphaFoldDB" id="A0A562ZYM2"/>
<evidence type="ECO:0000256" key="3">
    <source>
        <dbReference type="ARBA" id="ARBA00022475"/>
    </source>
</evidence>
<evidence type="ECO:0000259" key="7">
    <source>
        <dbReference type="PROSITE" id="PS50893"/>
    </source>
</evidence>
<dbReference type="OrthoDB" id="9776369at2"/>
<evidence type="ECO:0000313" key="8">
    <source>
        <dbReference type="EMBL" id="TWO73334.1"/>
    </source>
</evidence>
<dbReference type="PANTHER" id="PTHR43820">
    <property type="entry name" value="HIGH-AFFINITY BRANCHED-CHAIN AMINO ACID TRANSPORT ATP-BINDING PROTEIN LIVF"/>
    <property type="match status" value="1"/>
</dbReference>
<keyword evidence="3" id="KW-0472">Membrane</keyword>
<dbReference type="InterPro" id="IPR017871">
    <property type="entry name" value="ABC_transporter-like_CS"/>
</dbReference>
<keyword evidence="5 8" id="KW-0067">ATP-binding</keyword>
<dbReference type="InterPro" id="IPR003593">
    <property type="entry name" value="AAA+_ATPase"/>
</dbReference>
<dbReference type="EMBL" id="VOBQ01000001">
    <property type="protein sequence ID" value="TWO73334.1"/>
    <property type="molecule type" value="Genomic_DNA"/>
</dbReference>
<keyword evidence="3" id="KW-1003">Cell membrane</keyword>
<protein>
    <submittedName>
        <fullName evidence="8">ABC transporter ATP-binding protein</fullName>
    </submittedName>
</protein>
<evidence type="ECO:0000313" key="9">
    <source>
        <dbReference type="Proteomes" id="UP000318199"/>
    </source>
</evidence>
<evidence type="ECO:0000256" key="6">
    <source>
        <dbReference type="ARBA" id="ARBA00022970"/>
    </source>
</evidence>
<proteinExistence type="inferred from homology"/>
<dbReference type="SMART" id="SM00382">
    <property type="entry name" value="AAA"/>
    <property type="match status" value="1"/>
</dbReference>
<dbReference type="Proteomes" id="UP000318199">
    <property type="component" value="Unassembled WGS sequence"/>
</dbReference>
<dbReference type="PROSITE" id="PS50893">
    <property type="entry name" value="ABC_TRANSPORTER_2"/>
    <property type="match status" value="1"/>
</dbReference>
<dbReference type="GO" id="GO:0005524">
    <property type="term" value="F:ATP binding"/>
    <property type="evidence" value="ECO:0007669"/>
    <property type="project" value="UniProtKB-KW"/>
</dbReference>
<dbReference type="GO" id="GO:0016887">
    <property type="term" value="F:ATP hydrolysis activity"/>
    <property type="evidence" value="ECO:0007669"/>
    <property type="project" value="InterPro"/>
</dbReference>
<evidence type="ECO:0000256" key="2">
    <source>
        <dbReference type="ARBA" id="ARBA00022448"/>
    </source>
</evidence>
<dbReference type="PANTHER" id="PTHR43820:SF4">
    <property type="entry name" value="HIGH-AFFINITY BRANCHED-CHAIN AMINO ACID TRANSPORT ATP-BINDING PROTEIN LIVF"/>
    <property type="match status" value="1"/>
</dbReference>
<reference evidence="8 9" key="1">
    <citation type="submission" date="2019-07" db="EMBL/GenBank/DDBJ databases">
        <title>Caenimonas sedimenti sp. nov., isolated from activated sludge.</title>
        <authorList>
            <person name="Xu J."/>
        </authorList>
    </citation>
    <scope>NUCLEOTIDE SEQUENCE [LARGE SCALE GENOMIC DNA]</scope>
    <source>
        <strain evidence="8 9">HX-9-20</strain>
    </source>
</reference>
<gene>
    <name evidence="8" type="ORF">FN976_00360</name>
</gene>
<dbReference type="InterPro" id="IPR052156">
    <property type="entry name" value="BCAA_Transport_ATP-bd_LivF"/>
</dbReference>
<name>A0A562ZYM2_9BURK</name>
<keyword evidence="6" id="KW-0029">Amino-acid transport</keyword>
<evidence type="ECO:0000256" key="1">
    <source>
        <dbReference type="ARBA" id="ARBA00005417"/>
    </source>
</evidence>
<dbReference type="GO" id="GO:0015658">
    <property type="term" value="F:branched-chain amino acid transmembrane transporter activity"/>
    <property type="evidence" value="ECO:0007669"/>
    <property type="project" value="TreeGrafter"/>
</dbReference>
<dbReference type="GO" id="GO:0015807">
    <property type="term" value="P:L-amino acid transport"/>
    <property type="evidence" value="ECO:0007669"/>
    <property type="project" value="TreeGrafter"/>
</dbReference>
<keyword evidence="9" id="KW-1185">Reference proteome</keyword>
<dbReference type="InterPro" id="IPR003439">
    <property type="entry name" value="ABC_transporter-like_ATP-bd"/>
</dbReference>
<dbReference type="PROSITE" id="PS00211">
    <property type="entry name" value="ABC_TRANSPORTER_1"/>
    <property type="match status" value="1"/>
</dbReference>
<dbReference type="Pfam" id="PF00005">
    <property type="entry name" value="ABC_tran"/>
    <property type="match status" value="1"/>
</dbReference>
<feature type="domain" description="ABC transporter" evidence="7">
    <location>
        <begin position="4"/>
        <end position="235"/>
    </location>
</feature>
<keyword evidence="2" id="KW-0813">Transport</keyword>
<evidence type="ECO:0000256" key="5">
    <source>
        <dbReference type="ARBA" id="ARBA00022840"/>
    </source>
</evidence>
<accession>A0A562ZYM2</accession>
<evidence type="ECO:0000256" key="4">
    <source>
        <dbReference type="ARBA" id="ARBA00022741"/>
    </source>
</evidence>
<keyword evidence="4" id="KW-0547">Nucleotide-binding</keyword>
<dbReference type="InterPro" id="IPR027417">
    <property type="entry name" value="P-loop_NTPase"/>
</dbReference>
<sequence>MSLLEARNVVAGYVPGLPIVHGVSVDVDLGQVVVVLGPNGAGKSTLVKALAGVVSTFAGHVMLEGRDITSTPAHKLSAAGVGYVPQNANVFTTLSVEDNLRAGGYLLKQDLRQRVDHAFARFPDLEKHRKQPGRALSGGQRQMLAIARALMTSPRLLLLDEPSAGLSPLMVNEVFAQVRRIADSGVAVLMVEQNVRAGLRIADRGVVLVNGLVARAGTAADLAADQTLAHAYLGKLAGESAAATEGRA</sequence>
<dbReference type="CDD" id="cd03224">
    <property type="entry name" value="ABC_TM1139_LivF_branched"/>
    <property type="match status" value="1"/>
</dbReference>
<dbReference type="SUPFAM" id="SSF52540">
    <property type="entry name" value="P-loop containing nucleoside triphosphate hydrolases"/>
    <property type="match status" value="1"/>
</dbReference>